<feature type="domain" description="PKD" evidence="1">
    <location>
        <begin position="2"/>
        <end position="87"/>
    </location>
</feature>
<sequence>LETPTILASPMEGTGPLKVDFTGDLTGVDQGNLSYSYEFEDGDTSTDKNPSHVFMAAGAHQVKVTVRDGRNLVTQETITIQVNRSNEAGFNTDSGFGQTSIKMYPNPASSIVNLQPTDESVEIAEIAIFDIRGRLIQKYEPSIVANGNKYTIKVDDLAAGVYLVTTTTESGATQMHRLIVTR</sequence>
<proteinExistence type="predicted"/>
<name>A0A2W7QHD0_9BACT</name>
<dbReference type="InterPro" id="IPR013783">
    <property type="entry name" value="Ig-like_fold"/>
</dbReference>
<protein>
    <submittedName>
        <fullName evidence="2">Putative secreted protein (Por secretion system target)</fullName>
    </submittedName>
</protein>
<dbReference type="Pfam" id="PF18911">
    <property type="entry name" value="PKD_4"/>
    <property type="match status" value="1"/>
</dbReference>
<dbReference type="CDD" id="cd00146">
    <property type="entry name" value="PKD"/>
    <property type="match status" value="1"/>
</dbReference>
<keyword evidence="3" id="KW-1185">Reference proteome</keyword>
<gene>
    <name evidence="2" type="ORF">LV85_04012</name>
</gene>
<reference evidence="2 3" key="1">
    <citation type="submission" date="2018-06" db="EMBL/GenBank/DDBJ databases">
        <title>Genomic Encyclopedia of Archaeal and Bacterial Type Strains, Phase II (KMG-II): from individual species to whole genera.</title>
        <authorList>
            <person name="Goeker M."/>
        </authorList>
    </citation>
    <scope>NUCLEOTIDE SEQUENCE [LARGE SCALE GENOMIC DNA]</scope>
    <source>
        <strain evidence="2 3">DSM 19830</strain>
    </source>
</reference>
<dbReference type="InterPro" id="IPR000601">
    <property type="entry name" value="PKD_dom"/>
</dbReference>
<dbReference type="InterPro" id="IPR035986">
    <property type="entry name" value="PKD_dom_sf"/>
</dbReference>
<dbReference type="SUPFAM" id="SSF49299">
    <property type="entry name" value="PKD domain"/>
    <property type="match status" value="1"/>
</dbReference>
<dbReference type="EMBL" id="QKZT01000025">
    <property type="protein sequence ID" value="PZX47521.1"/>
    <property type="molecule type" value="Genomic_DNA"/>
</dbReference>
<feature type="non-terminal residue" evidence="2">
    <location>
        <position position="1"/>
    </location>
</feature>
<dbReference type="Pfam" id="PF18962">
    <property type="entry name" value="Por_Secre_tail"/>
    <property type="match status" value="1"/>
</dbReference>
<accession>A0A2W7QHD0</accession>
<evidence type="ECO:0000313" key="2">
    <source>
        <dbReference type="EMBL" id="PZX47521.1"/>
    </source>
</evidence>
<evidence type="ECO:0000313" key="3">
    <source>
        <dbReference type="Proteomes" id="UP000248882"/>
    </source>
</evidence>
<dbReference type="RefSeq" id="WP_146260514.1">
    <property type="nucleotide sequence ID" value="NZ_QKZT01000025.1"/>
</dbReference>
<dbReference type="InterPro" id="IPR022409">
    <property type="entry name" value="PKD/Chitinase_dom"/>
</dbReference>
<dbReference type="AlphaFoldDB" id="A0A2W7QHD0"/>
<dbReference type="Gene3D" id="2.60.40.10">
    <property type="entry name" value="Immunoglobulins"/>
    <property type="match status" value="1"/>
</dbReference>
<dbReference type="SMART" id="SM00089">
    <property type="entry name" value="PKD"/>
    <property type="match status" value="1"/>
</dbReference>
<dbReference type="NCBIfam" id="TIGR04183">
    <property type="entry name" value="Por_Secre_tail"/>
    <property type="match status" value="1"/>
</dbReference>
<dbReference type="OrthoDB" id="1488789at2"/>
<dbReference type="Proteomes" id="UP000248882">
    <property type="component" value="Unassembled WGS sequence"/>
</dbReference>
<organism evidence="2 3">
    <name type="scientific">Algoriphagus chordae</name>
    <dbReference type="NCBI Taxonomy" id="237019"/>
    <lineage>
        <taxon>Bacteria</taxon>
        <taxon>Pseudomonadati</taxon>
        <taxon>Bacteroidota</taxon>
        <taxon>Cytophagia</taxon>
        <taxon>Cytophagales</taxon>
        <taxon>Cyclobacteriaceae</taxon>
        <taxon>Algoriphagus</taxon>
    </lineage>
</organism>
<evidence type="ECO:0000259" key="1">
    <source>
        <dbReference type="PROSITE" id="PS50093"/>
    </source>
</evidence>
<comment type="caution">
    <text evidence="2">The sequence shown here is derived from an EMBL/GenBank/DDBJ whole genome shotgun (WGS) entry which is preliminary data.</text>
</comment>
<dbReference type="PROSITE" id="PS50093">
    <property type="entry name" value="PKD"/>
    <property type="match status" value="1"/>
</dbReference>
<dbReference type="InterPro" id="IPR026444">
    <property type="entry name" value="Secre_tail"/>
</dbReference>